<feature type="transmembrane region" description="Helical" evidence="5">
    <location>
        <begin position="133"/>
        <end position="153"/>
    </location>
</feature>
<dbReference type="PANTHER" id="PTHR23526">
    <property type="entry name" value="INTEGRAL MEMBRANE TRANSPORT PROTEIN-RELATED"/>
    <property type="match status" value="1"/>
</dbReference>
<dbReference type="InterPro" id="IPR052528">
    <property type="entry name" value="Sugar_transport-like"/>
</dbReference>
<evidence type="ECO:0000259" key="6">
    <source>
        <dbReference type="PROSITE" id="PS50850"/>
    </source>
</evidence>
<dbReference type="InterPro" id="IPR011701">
    <property type="entry name" value="MFS"/>
</dbReference>
<dbReference type="EMBL" id="BAABAF010000002">
    <property type="protein sequence ID" value="GAA3757688.1"/>
    <property type="molecule type" value="Genomic_DNA"/>
</dbReference>
<accession>A0ABP7GD86</accession>
<dbReference type="SUPFAM" id="SSF103473">
    <property type="entry name" value="MFS general substrate transporter"/>
    <property type="match status" value="1"/>
</dbReference>
<evidence type="ECO:0000256" key="3">
    <source>
        <dbReference type="ARBA" id="ARBA00022989"/>
    </source>
</evidence>
<evidence type="ECO:0000256" key="2">
    <source>
        <dbReference type="ARBA" id="ARBA00022692"/>
    </source>
</evidence>
<feature type="transmembrane region" description="Helical" evidence="5">
    <location>
        <begin position="205"/>
        <end position="234"/>
    </location>
</feature>
<dbReference type="Gene3D" id="1.20.1250.20">
    <property type="entry name" value="MFS general substrate transporter like domains"/>
    <property type="match status" value="2"/>
</dbReference>
<sequence>MTRTSRGLILVLGHAVLIQIIIFGMRPSLSYAALEFGSSPAFLGVLSAMYALPALFLALPAGRIVDVIGERGSMLIGAVTVVAAAFVAVVGVGSLPLVSLAAVLLGGGQMFTVLAQQSYIGGISTRHRSDATFGLYGFAASFGQTIGPLLLALPGEHTGTPPLGLVFTISLICAIVMFGVSLFIRSPARSTISARTGMLRTAGGVLTAKGLSGALIAGSLVLASVDIFIAYAPLIGQDRAIPAVVISIILVVRSLASMASRLFLGVFSHAFGRRWLLVGSIVLSAVTLGAFAFDLPAGVLIAFAFGYGFVVGICQPITMSWISLIAPPGTRGLAMSMRLAANRLGQTVLPAALGLLAASAGADGVLGASSIVLLAAAWSGMGVPADTDDIEPDSVEGQ</sequence>
<dbReference type="Pfam" id="PF07690">
    <property type="entry name" value="MFS_1"/>
    <property type="match status" value="2"/>
</dbReference>
<name>A0ABP7GD86_9MICO</name>
<evidence type="ECO:0000256" key="5">
    <source>
        <dbReference type="SAM" id="Phobius"/>
    </source>
</evidence>
<feature type="transmembrane region" description="Helical" evidence="5">
    <location>
        <begin position="299"/>
        <end position="326"/>
    </location>
</feature>
<feature type="domain" description="Major facilitator superfamily (MFS) profile" evidence="6">
    <location>
        <begin position="1"/>
        <end position="387"/>
    </location>
</feature>
<evidence type="ECO:0000256" key="4">
    <source>
        <dbReference type="ARBA" id="ARBA00023136"/>
    </source>
</evidence>
<feature type="transmembrane region" description="Helical" evidence="5">
    <location>
        <begin position="165"/>
        <end position="184"/>
    </location>
</feature>
<evidence type="ECO:0000313" key="8">
    <source>
        <dbReference type="Proteomes" id="UP001500540"/>
    </source>
</evidence>
<dbReference type="Proteomes" id="UP001500540">
    <property type="component" value="Unassembled WGS sequence"/>
</dbReference>
<dbReference type="PANTHER" id="PTHR23526:SF4">
    <property type="entry name" value="INTEGRAL MEMBRANE TRANSPORT PROTEIN"/>
    <property type="match status" value="1"/>
</dbReference>
<gene>
    <name evidence="7" type="ORF">GCM10022240_08070</name>
</gene>
<comment type="subcellular location">
    <subcellularLocation>
        <location evidence="1">Cell membrane</location>
        <topology evidence="1">Multi-pass membrane protein</topology>
    </subcellularLocation>
</comment>
<keyword evidence="2 5" id="KW-0812">Transmembrane</keyword>
<feature type="transmembrane region" description="Helical" evidence="5">
    <location>
        <begin position="42"/>
        <end position="62"/>
    </location>
</feature>
<dbReference type="RefSeq" id="WP_344780801.1">
    <property type="nucleotide sequence ID" value="NZ_BAABAF010000002.1"/>
</dbReference>
<evidence type="ECO:0000256" key="1">
    <source>
        <dbReference type="ARBA" id="ARBA00004651"/>
    </source>
</evidence>
<evidence type="ECO:0000313" key="7">
    <source>
        <dbReference type="EMBL" id="GAA3757688.1"/>
    </source>
</evidence>
<feature type="transmembrane region" description="Helical" evidence="5">
    <location>
        <begin position="74"/>
        <end position="94"/>
    </location>
</feature>
<feature type="transmembrane region" description="Helical" evidence="5">
    <location>
        <begin position="275"/>
        <end position="293"/>
    </location>
</feature>
<reference evidence="8" key="1">
    <citation type="journal article" date="2019" name="Int. J. Syst. Evol. Microbiol.">
        <title>The Global Catalogue of Microorganisms (GCM) 10K type strain sequencing project: providing services to taxonomists for standard genome sequencing and annotation.</title>
        <authorList>
            <consortium name="The Broad Institute Genomics Platform"/>
            <consortium name="The Broad Institute Genome Sequencing Center for Infectious Disease"/>
            <person name="Wu L."/>
            <person name="Ma J."/>
        </authorList>
    </citation>
    <scope>NUCLEOTIDE SEQUENCE [LARGE SCALE GENOMIC DNA]</scope>
    <source>
        <strain evidence="8">JCM 16950</strain>
    </source>
</reference>
<keyword evidence="3 5" id="KW-1133">Transmembrane helix</keyword>
<dbReference type="PROSITE" id="PS50850">
    <property type="entry name" value="MFS"/>
    <property type="match status" value="1"/>
</dbReference>
<keyword evidence="8" id="KW-1185">Reference proteome</keyword>
<feature type="transmembrane region" description="Helical" evidence="5">
    <location>
        <begin position="100"/>
        <end position="121"/>
    </location>
</feature>
<proteinExistence type="predicted"/>
<dbReference type="InterPro" id="IPR020846">
    <property type="entry name" value="MFS_dom"/>
</dbReference>
<feature type="transmembrane region" description="Helical" evidence="5">
    <location>
        <begin position="240"/>
        <end position="263"/>
    </location>
</feature>
<comment type="caution">
    <text evidence="7">The sequence shown here is derived from an EMBL/GenBank/DDBJ whole genome shotgun (WGS) entry which is preliminary data.</text>
</comment>
<organism evidence="7 8">
    <name type="scientific">Microbacterium kribbense</name>
    <dbReference type="NCBI Taxonomy" id="433645"/>
    <lineage>
        <taxon>Bacteria</taxon>
        <taxon>Bacillati</taxon>
        <taxon>Actinomycetota</taxon>
        <taxon>Actinomycetes</taxon>
        <taxon>Micrococcales</taxon>
        <taxon>Microbacteriaceae</taxon>
        <taxon>Microbacterium</taxon>
    </lineage>
</organism>
<dbReference type="InterPro" id="IPR036259">
    <property type="entry name" value="MFS_trans_sf"/>
</dbReference>
<protein>
    <recommendedName>
        <fullName evidence="6">Major facilitator superfamily (MFS) profile domain-containing protein</fullName>
    </recommendedName>
</protein>
<keyword evidence="4 5" id="KW-0472">Membrane</keyword>